<keyword evidence="6 7" id="KW-0066">ATP synthesis</keyword>
<dbReference type="Proteomes" id="UP000290106">
    <property type="component" value="Unassembled WGS sequence"/>
</dbReference>
<dbReference type="AlphaFoldDB" id="A0A4Q1RFY9"/>
<dbReference type="RefSeq" id="WP_022399259.1">
    <property type="nucleotide sequence ID" value="NZ_DAWBJR010000021.1"/>
</dbReference>
<dbReference type="Pfam" id="PF00213">
    <property type="entry name" value="OSCP"/>
    <property type="match status" value="1"/>
</dbReference>
<evidence type="ECO:0000313" key="8">
    <source>
        <dbReference type="EMBL" id="RXS74472.1"/>
    </source>
</evidence>
<evidence type="ECO:0000256" key="4">
    <source>
        <dbReference type="ARBA" id="ARBA00023065"/>
    </source>
</evidence>
<dbReference type="EMBL" id="SDKC01000001">
    <property type="protein sequence ID" value="RXS74472.1"/>
    <property type="molecule type" value="Genomic_DNA"/>
</dbReference>
<gene>
    <name evidence="7 8" type="primary">atpH</name>
    <name evidence="8" type="ORF">ETP43_04055</name>
</gene>
<comment type="similarity">
    <text evidence="7">Belongs to the ATPase delta chain family.</text>
</comment>
<protein>
    <recommendedName>
        <fullName evidence="7">ATP synthase subunit delta</fullName>
    </recommendedName>
    <alternativeName>
        <fullName evidence="7">ATP synthase F(1) sector subunit delta</fullName>
    </alternativeName>
    <alternativeName>
        <fullName evidence="7">F-type ATPase subunit delta</fullName>
        <shortName evidence="7">F-ATPase subunit delta</shortName>
    </alternativeName>
</protein>
<dbReference type="OrthoDB" id="9802471at2"/>
<sequence>MTETARIYGGSLYDLAAEENLTSEILGQMEQIRTLLRENPEYERLLSEPSIPQTERTGMIEAAFGGQAQRYLVNFMKLMCEKNLLGEYSGCLEVFKQRYYEDHHITEAVVTSVCPLSEEQQARLKEKLEAISGKEIILIQKTDPSLLAGIRVELDGKLLDGTVKNRISEISDRIHHAAV</sequence>
<keyword evidence="7" id="KW-1003">Cell membrane</keyword>
<proteinExistence type="inferred from homology"/>
<dbReference type="Gene3D" id="1.10.520.20">
    <property type="entry name" value="N-terminal domain of the delta subunit of the F1F0-ATP synthase"/>
    <property type="match status" value="1"/>
</dbReference>
<dbReference type="SUPFAM" id="SSF47928">
    <property type="entry name" value="N-terminal domain of the delta subunit of the F1F0-ATP synthase"/>
    <property type="match status" value="1"/>
</dbReference>
<keyword evidence="5 7" id="KW-0472">Membrane</keyword>
<evidence type="ECO:0000256" key="1">
    <source>
        <dbReference type="ARBA" id="ARBA00004370"/>
    </source>
</evidence>
<evidence type="ECO:0000256" key="2">
    <source>
        <dbReference type="ARBA" id="ARBA00022448"/>
    </source>
</evidence>
<organism evidence="8 9">
    <name type="scientific">Blautia faecicola</name>
    <dbReference type="NCBI Taxonomy" id="2509240"/>
    <lineage>
        <taxon>Bacteria</taxon>
        <taxon>Bacillati</taxon>
        <taxon>Bacillota</taxon>
        <taxon>Clostridia</taxon>
        <taxon>Lachnospirales</taxon>
        <taxon>Lachnospiraceae</taxon>
        <taxon>Blautia</taxon>
    </lineage>
</organism>
<evidence type="ECO:0000256" key="6">
    <source>
        <dbReference type="ARBA" id="ARBA00023310"/>
    </source>
</evidence>
<comment type="function">
    <text evidence="7">This protein is part of the stalk that links CF(0) to CF(1). It either transmits conformational changes from CF(0) to CF(1) or is implicated in proton conduction.</text>
</comment>
<dbReference type="InterPro" id="IPR000711">
    <property type="entry name" value="ATPase_OSCP/dsu"/>
</dbReference>
<dbReference type="PRINTS" id="PR00125">
    <property type="entry name" value="ATPASEDELTA"/>
</dbReference>
<keyword evidence="9" id="KW-1185">Reference proteome</keyword>
<accession>A0A4Q1RFY9</accession>
<dbReference type="HAMAP" id="MF_01416">
    <property type="entry name" value="ATP_synth_delta_bact"/>
    <property type="match status" value="1"/>
</dbReference>
<comment type="caution">
    <text evidence="8">The sequence shown here is derived from an EMBL/GenBank/DDBJ whole genome shotgun (WGS) entry which is preliminary data.</text>
</comment>
<dbReference type="GO" id="GO:0046933">
    <property type="term" value="F:proton-transporting ATP synthase activity, rotational mechanism"/>
    <property type="evidence" value="ECO:0007669"/>
    <property type="project" value="UniProtKB-UniRule"/>
</dbReference>
<name>A0A4Q1RFY9_9FIRM</name>
<comment type="subcellular location">
    <subcellularLocation>
        <location evidence="7">Cell membrane</location>
        <topology evidence="7">Peripheral membrane protein</topology>
    </subcellularLocation>
    <subcellularLocation>
        <location evidence="1">Membrane</location>
    </subcellularLocation>
</comment>
<keyword evidence="2 7" id="KW-0813">Transport</keyword>
<evidence type="ECO:0000256" key="7">
    <source>
        <dbReference type="HAMAP-Rule" id="MF_01416"/>
    </source>
</evidence>
<evidence type="ECO:0000256" key="5">
    <source>
        <dbReference type="ARBA" id="ARBA00023136"/>
    </source>
</evidence>
<evidence type="ECO:0000256" key="3">
    <source>
        <dbReference type="ARBA" id="ARBA00022781"/>
    </source>
</evidence>
<comment type="function">
    <text evidence="7">F(1)F(0) ATP synthase produces ATP from ADP in the presence of a proton or sodium gradient. F-type ATPases consist of two structural domains, F(1) containing the extramembraneous catalytic core and F(0) containing the membrane proton channel, linked together by a central stalk and a peripheral stalk. During catalysis, ATP synthesis in the catalytic domain of F(1) is coupled via a rotary mechanism of the central stalk subunits to proton translocation.</text>
</comment>
<reference evidence="8 9" key="1">
    <citation type="submission" date="2019-01" db="EMBL/GenBank/DDBJ databases">
        <title>Blautia sp. nov. KGMB01111 isolated human feces.</title>
        <authorList>
            <person name="Park J.-E."/>
            <person name="Kim J.-S."/>
            <person name="Park S.-H."/>
        </authorList>
    </citation>
    <scope>NUCLEOTIDE SEQUENCE [LARGE SCALE GENOMIC DNA]</scope>
    <source>
        <strain evidence="8 9">KGMB01111</strain>
    </source>
</reference>
<evidence type="ECO:0000313" key="9">
    <source>
        <dbReference type="Proteomes" id="UP000290106"/>
    </source>
</evidence>
<dbReference type="GO" id="GO:0045259">
    <property type="term" value="C:proton-transporting ATP synthase complex"/>
    <property type="evidence" value="ECO:0007669"/>
    <property type="project" value="UniProtKB-KW"/>
</dbReference>
<dbReference type="NCBIfam" id="TIGR01145">
    <property type="entry name" value="ATP_synt_delta"/>
    <property type="match status" value="1"/>
</dbReference>
<keyword evidence="4 7" id="KW-0406">Ion transport</keyword>
<dbReference type="InterPro" id="IPR026015">
    <property type="entry name" value="ATP_synth_OSCP/delta_N_sf"/>
</dbReference>
<keyword evidence="7" id="KW-0139">CF(1)</keyword>
<dbReference type="PANTHER" id="PTHR11910">
    <property type="entry name" value="ATP SYNTHASE DELTA CHAIN"/>
    <property type="match status" value="1"/>
</dbReference>
<dbReference type="GO" id="GO:0005886">
    <property type="term" value="C:plasma membrane"/>
    <property type="evidence" value="ECO:0007669"/>
    <property type="project" value="UniProtKB-SubCell"/>
</dbReference>
<keyword evidence="3 7" id="KW-0375">Hydrogen ion transport</keyword>